<protein>
    <submittedName>
        <fullName evidence="2">Uncharacterized protein</fullName>
    </submittedName>
</protein>
<name>A0A0A8YF47_ARUDO</name>
<evidence type="ECO:0000313" key="2">
    <source>
        <dbReference type="EMBL" id="JAD24789.1"/>
    </source>
</evidence>
<dbReference type="AlphaFoldDB" id="A0A0A8YF47"/>
<dbReference type="EMBL" id="GBRH01273106">
    <property type="protein sequence ID" value="JAD24789.1"/>
    <property type="molecule type" value="Transcribed_RNA"/>
</dbReference>
<evidence type="ECO:0000256" key="1">
    <source>
        <dbReference type="SAM" id="MobiDB-lite"/>
    </source>
</evidence>
<feature type="compositionally biased region" description="Low complexity" evidence="1">
    <location>
        <begin position="16"/>
        <end position="37"/>
    </location>
</feature>
<reference evidence="2" key="2">
    <citation type="journal article" date="2015" name="Data Brief">
        <title>Shoot transcriptome of the giant reed, Arundo donax.</title>
        <authorList>
            <person name="Barrero R.A."/>
            <person name="Guerrero F.D."/>
            <person name="Moolhuijzen P."/>
            <person name="Goolsby J.A."/>
            <person name="Tidwell J."/>
            <person name="Bellgard S.E."/>
            <person name="Bellgard M.I."/>
        </authorList>
    </citation>
    <scope>NUCLEOTIDE SEQUENCE</scope>
    <source>
        <tissue evidence="2">Shoot tissue taken approximately 20 cm above the soil surface</tissue>
    </source>
</reference>
<organism evidence="2">
    <name type="scientific">Arundo donax</name>
    <name type="common">Giant reed</name>
    <name type="synonym">Donax arundinaceus</name>
    <dbReference type="NCBI Taxonomy" id="35708"/>
    <lineage>
        <taxon>Eukaryota</taxon>
        <taxon>Viridiplantae</taxon>
        <taxon>Streptophyta</taxon>
        <taxon>Embryophyta</taxon>
        <taxon>Tracheophyta</taxon>
        <taxon>Spermatophyta</taxon>
        <taxon>Magnoliopsida</taxon>
        <taxon>Liliopsida</taxon>
        <taxon>Poales</taxon>
        <taxon>Poaceae</taxon>
        <taxon>PACMAD clade</taxon>
        <taxon>Arundinoideae</taxon>
        <taxon>Arundineae</taxon>
        <taxon>Arundo</taxon>
    </lineage>
</organism>
<reference evidence="2" key="1">
    <citation type="submission" date="2014-09" db="EMBL/GenBank/DDBJ databases">
        <authorList>
            <person name="Magalhaes I.L.F."/>
            <person name="Oliveira U."/>
            <person name="Santos F.R."/>
            <person name="Vidigal T.H.D.A."/>
            <person name="Brescovit A.D."/>
            <person name="Santos A.J."/>
        </authorList>
    </citation>
    <scope>NUCLEOTIDE SEQUENCE</scope>
    <source>
        <tissue evidence="2">Shoot tissue taken approximately 20 cm above the soil surface</tissue>
    </source>
</reference>
<accession>A0A0A8YF47</accession>
<sequence>MTHGHLSISRTGTAPSGSSGCSRSSTTSWGPSSNIRRAWWRRGTSRRPASTLMRCSRRWQGWSR</sequence>
<proteinExistence type="predicted"/>
<feature type="region of interest" description="Disordered" evidence="1">
    <location>
        <begin position="1"/>
        <end position="64"/>
    </location>
</feature>